<feature type="region of interest" description="Disordered" evidence="3">
    <location>
        <begin position="336"/>
        <end position="362"/>
    </location>
</feature>
<feature type="compositionally biased region" description="Polar residues" evidence="3">
    <location>
        <begin position="338"/>
        <end position="362"/>
    </location>
</feature>
<gene>
    <name evidence="5" type="ORF">Tci_046600</name>
</gene>
<dbReference type="InterPro" id="IPR013103">
    <property type="entry name" value="RVT_2"/>
</dbReference>
<name>A0A6L2MPC9_TANCI</name>
<proteinExistence type="predicted"/>
<accession>A0A6L2MPC9</accession>
<evidence type="ECO:0000256" key="1">
    <source>
        <dbReference type="ARBA" id="ARBA00022723"/>
    </source>
</evidence>
<evidence type="ECO:0000256" key="2">
    <source>
        <dbReference type="ARBA" id="ARBA00022801"/>
    </source>
</evidence>
<dbReference type="EMBL" id="BKCJ010006919">
    <property type="protein sequence ID" value="GEU74622.1"/>
    <property type="molecule type" value="Genomic_DNA"/>
</dbReference>
<dbReference type="AlphaFoldDB" id="A0A6L2MPC9"/>
<dbReference type="GO" id="GO:0046872">
    <property type="term" value="F:metal ion binding"/>
    <property type="evidence" value="ECO:0007669"/>
    <property type="project" value="UniProtKB-KW"/>
</dbReference>
<dbReference type="GO" id="GO:0003676">
    <property type="term" value="F:nucleic acid binding"/>
    <property type="evidence" value="ECO:0007669"/>
    <property type="project" value="InterPro"/>
</dbReference>
<dbReference type="InterPro" id="IPR036397">
    <property type="entry name" value="RNaseH_sf"/>
</dbReference>
<dbReference type="InterPro" id="IPR039537">
    <property type="entry name" value="Retrotran_Ty1/copia-like"/>
</dbReference>
<keyword evidence="1" id="KW-0479">Metal-binding</keyword>
<dbReference type="GO" id="GO:0016787">
    <property type="term" value="F:hydrolase activity"/>
    <property type="evidence" value="ECO:0007669"/>
    <property type="project" value="UniProtKB-KW"/>
</dbReference>
<dbReference type="PANTHER" id="PTHR42648:SF18">
    <property type="entry name" value="RETROTRANSPOSON, UNCLASSIFIED-LIKE PROTEIN"/>
    <property type="match status" value="1"/>
</dbReference>
<sequence>MVIKKLKERIKSRGNMKEDKWQCVTCNGCLVFDNHDSCVLDFINNVNARVKSKSVKKTLKRKVWKSTGKVFTNVGYIWRPTGRTFTIVRNTCPLTRITTNTEVPLWKPIALESDTPKPMVTLIYSQKPKASKNNIHVSKSKHIKSSSANKKEPNKSWGSTVSNVPSFSINEYRLSKLFSVRQGLVRGLPKLKFEKDHLCSACAMDKSKKKSHKPKYEDTNQEKLYLLDMDLCGPTRVESVNEKKYILVIVNDYSRFTWVKLLSSGPALHEMTPATISSGLVPNPTSSTSFVPPSRTNWDMLFQPLFDELLTPPPSVDHPASKVIALIAKVVAPEPARSTGSPFSTTVNQDAPLPSNSQTTPETQTSIILGDVEDDNHDLDVAHMNNDPFFDKLGGIIKNKARLVAHGYRQEEGVDFEESFALVARIKSIRFFLAFVAHMNMVVYQMDVKTAFLNGNIWEEVYVS</sequence>
<comment type="caution">
    <text evidence="5">The sequence shown here is derived from an EMBL/GenBank/DDBJ whole genome shotgun (WGS) entry which is preliminary data.</text>
</comment>
<evidence type="ECO:0000256" key="3">
    <source>
        <dbReference type="SAM" id="MobiDB-lite"/>
    </source>
</evidence>
<organism evidence="5">
    <name type="scientific">Tanacetum cinerariifolium</name>
    <name type="common">Dalmatian daisy</name>
    <name type="synonym">Chrysanthemum cinerariifolium</name>
    <dbReference type="NCBI Taxonomy" id="118510"/>
    <lineage>
        <taxon>Eukaryota</taxon>
        <taxon>Viridiplantae</taxon>
        <taxon>Streptophyta</taxon>
        <taxon>Embryophyta</taxon>
        <taxon>Tracheophyta</taxon>
        <taxon>Spermatophyta</taxon>
        <taxon>Magnoliopsida</taxon>
        <taxon>eudicotyledons</taxon>
        <taxon>Gunneridae</taxon>
        <taxon>Pentapetalae</taxon>
        <taxon>asterids</taxon>
        <taxon>campanulids</taxon>
        <taxon>Asterales</taxon>
        <taxon>Asteraceae</taxon>
        <taxon>Asteroideae</taxon>
        <taxon>Anthemideae</taxon>
        <taxon>Anthemidinae</taxon>
        <taxon>Tanacetum</taxon>
    </lineage>
</organism>
<keyword evidence="2" id="KW-0378">Hydrolase</keyword>
<feature type="domain" description="Reverse transcriptase Ty1/copia-type" evidence="4">
    <location>
        <begin position="397"/>
        <end position="463"/>
    </location>
</feature>
<evidence type="ECO:0000313" key="5">
    <source>
        <dbReference type="EMBL" id="GEU74622.1"/>
    </source>
</evidence>
<evidence type="ECO:0000259" key="4">
    <source>
        <dbReference type="Pfam" id="PF07727"/>
    </source>
</evidence>
<dbReference type="Pfam" id="PF07727">
    <property type="entry name" value="RVT_2"/>
    <property type="match status" value="1"/>
</dbReference>
<feature type="region of interest" description="Disordered" evidence="3">
    <location>
        <begin position="131"/>
        <end position="159"/>
    </location>
</feature>
<reference evidence="5" key="1">
    <citation type="journal article" date="2019" name="Sci. Rep.">
        <title>Draft genome of Tanacetum cinerariifolium, the natural source of mosquito coil.</title>
        <authorList>
            <person name="Yamashiro T."/>
            <person name="Shiraishi A."/>
            <person name="Satake H."/>
            <person name="Nakayama K."/>
        </authorList>
    </citation>
    <scope>NUCLEOTIDE SEQUENCE</scope>
</reference>
<dbReference type="Gene3D" id="3.30.420.10">
    <property type="entry name" value="Ribonuclease H-like superfamily/Ribonuclease H"/>
    <property type="match status" value="1"/>
</dbReference>
<dbReference type="PANTHER" id="PTHR42648">
    <property type="entry name" value="TRANSPOSASE, PUTATIVE-RELATED"/>
    <property type="match status" value="1"/>
</dbReference>
<protein>
    <submittedName>
        <fullName evidence="5">Retrovirus-related Pol polyprotein from transposon TNT 1-94</fullName>
    </submittedName>
</protein>